<name>A0ABD3NW42_9STRA</name>
<feature type="region of interest" description="Disordered" evidence="1">
    <location>
        <begin position="166"/>
        <end position="247"/>
    </location>
</feature>
<feature type="compositionally biased region" description="Basic and acidic residues" evidence="1">
    <location>
        <begin position="914"/>
        <end position="932"/>
    </location>
</feature>
<feature type="region of interest" description="Disordered" evidence="1">
    <location>
        <begin position="1220"/>
        <end position="1250"/>
    </location>
</feature>
<feature type="compositionally biased region" description="Polar residues" evidence="1">
    <location>
        <begin position="414"/>
        <end position="454"/>
    </location>
</feature>
<feature type="region of interest" description="Disordered" evidence="1">
    <location>
        <begin position="1"/>
        <end position="39"/>
    </location>
</feature>
<feature type="compositionally biased region" description="Polar residues" evidence="1">
    <location>
        <begin position="949"/>
        <end position="970"/>
    </location>
</feature>
<sequence>MAKTQTRLSGHAARLRRNNHDTDQNNQQQSGGAVIGNTRPTEEHQAAYLQGYYSDKMTTPAVTCPGNALSPSSNSSSTPRKLLQNRRQNMMQRRIEMRQKSEESQRQQQQRSRSSERLSAHSHQNQMQNDYLHQSCHMSPQTQNQPNVQRQVQHIAQSQFRGAYPNNLSLLKGHNGSQHVQQISGQQRNNDPQHPANRYPISPPNERRPPSHPNSSTSSQRQRQNFYPRTQPRQNTSKQQSPAVLSPPVFDRKQNMMREYPSTNLFNGGIQLKSPGQFRDDYGEGFEVEAQQFMNISFNQGSSGRSQSPYESPSDEILVEDGYYEDEIQQQQYDHVQTQQQRQQHQQWQEKAGRVSNQLQQQHTRQQRDHPSDQMRHHQAPMDELIQNQPDWHQLNQNRLYQKKFAVRYQNAATNSSPKFQSQAFEGSQIRSSPTKQPNISNFSPIESLSNRTDQIQRKQRQPSQGRGYQVTEYSDVIENEYSHHQNQADEDILDRARSFETSYARKYSNSSEQRSKSVPRERSSQWPSVNNSNHSHHAASHVLDDDTVTESVASRKKEWEKKFQPVQHQPKKVRQLPENEAFGVWSERANRLAQQRLHEQRNEQRKQLDEQRKSIEEKWRRSAAKSMSPERRQVRREEQPNYYVPVYSESMEYRDEYQSSGQQHSGRHADQHSIEQDSTHMSIEDRRRMLWDGKERLRAVLPKASSFDSANRPPDYGSPGTASDSQGSLFKSKFIHAAAVATQSKANIEGDENITQRSSPKSHLKAGAVSSHYTDSTAGTTPVGSNGSSNRTPSTNVSRAANHTTSRTGQPQGKTRAGAGAGERSQTNNKVSVMPPIAEAPRSSVADLIARINAVSRSNPTEALAAIDSILKAESGVSSSQNIYQQKPVKQAQSTFSPSRPSADKQVPPLGKDFFRSKYEDVVRETGKNEKEEDEEEDDSYLSSEDSTVSSMTNPTYQSIPVQNRSSSGQKKEPEFSPPVLEEFEVKPSKSSRMNSMPPQPRIQSTAQANPRPYSNVQRQGDVIVSKPPSDLPEDTSNRKFVETIAGGLNYRLEKSKSEEESKRTSPTNSQGQTTYKSMPTASAKSRHLDSAWEPVPQNDFFQASKSNAAKSKDAQKPRVSDSKSSKESQSKRQNDRKNESKYLSDTELSQGQTTGLPSVVSDAFSGIDIDLDNEPASNSIQNQSQHKVASSRVFSTVDVDLEPTKTVRQRRQELEYLAKNWNEKSPRDDAEPLAPSPTEKQLNSHGSCSKIASSYDWATTPEEEKKKVKAEPALRLKGSKKLAQKFASLVKAFESDGY</sequence>
<evidence type="ECO:0000256" key="1">
    <source>
        <dbReference type="SAM" id="MobiDB-lite"/>
    </source>
</evidence>
<organism evidence="2 3">
    <name type="scientific">Cyclotella atomus</name>
    <dbReference type="NCBI Taxonomy" id="382360"/>
    <lineage>
        <taxon>Eukaryota</taxon>
        <taxon>Sar</taxon>
        <taxon>Stramenopiles</taxon>
        <taxon>Ochrophyta</taxon>
        <taxon>Bacillariophyta</taxon>
        <taxon>Coscinodiscophyceae</taxon>
        <taxon>Thalassiosirophycidae</taxon>
        <taxon>Stephanodiscales</taxon>
        <taxon>Stephanodiscaceae</taxon>
        <taxon>Cyclotella</taxon>
    </lineage>
</organism>
<feature type="region of interest" description="Disordered" evidence="1">
    <location>
        <begin position="97"/>
        <end position="126"/>
    </location>
</feature>
<feature type="region of interest" description="Disordered" evidence="1">
    <location>
        <begin position="414"/>
        <end position="470"/>
    </location>
</feature>
<feature type="compositionally biased region" description="Polar residues" evidence="1">
    <location>
        <begin position="1240"/>
        <end position="1250"/>
    </location>
</feature>
<feature type="region of interest" description="Disordered" evidence="1">
    <location>
        <begin position="333"/>
        <end position="377"/>
    </location>
</feature>
<feature type="compositionally biased region" description="Basic and acidic residues" evidence="1">
    <location>
        <begin position="629"/>
        <end position="638"/>
    </location>
</feature>
<feature type="compositionally biased region" description="Polar residues" evidence="1">
    <location>
        <begin position="1147"/>
        <end position="1158"/>
    </location>
</feature>
<protein>
    <submittedName>
        <fullName evidence="2">Uncharacterized protein</fullName>
    </submittedName>
</protein>
<gene>
    <name evidence="2" type="ORF">ACHAWO_000093</name>
</gene>
<feature type="compositionally biased region" description="Low complexity" evidence="1">
    <location>
        <begin position="333"/>
        <end position="349"/>
    </location>
</feature>
<evidence type="ECO:0000313" key="3">
    <source>
        <dbReference type="Proteomes" id="UP001530400"/>
    </source>
</evidence>
<feature type="compositionally biased region" description="Basic and acidic residues" evidence="1">
    <location>
        <begin position="514"/>
        <end position="524"/>
    </location>
</feature>
<feature type="compositionally biased region" description="Basic and acidic residues" evidence="1">
    <location>
        <begin position="1220"/>
        <end position="1232"/>
    </location>
</feature>
<feature type="region of interest" description="Disordered" evidence="1">
    <location>
        <begin position="879"/>
        <end position="1194"/>
    </location>
</feature>
<dbReference type="EMBL" id="JALLPJ020000928">
    <property type="protein sequence ID" value="KAL3779572.1"/>
    <property type="molecule type" value="Genomic_DNA"/>
</dbReference>
<feature type="compositionally biased region" description="Polar residues" evidence="1">
    <location>
        <begin position="772"/>
        <end position="814"/>
    </location>
</feature>
<keyword evidence="3" id="KW-1185">Reference proteome</keyword>
<feature type="compositionally biased region" description="Polar residues" evidence="1">
    <location>
        <begin position="225"/>
        <end position="243"/>
    </location>
</feature>
<evidence type="ECO:0000313" key="2">
    <source>
        <dbReference type="EMBL" id="KAL3779572.1"/>
    </source>
</evidence>
<feature type="compositionally biased region" description="Polar residues" evidence="1">
    <location>
        <begin position="892"/>
        <end position="901"/>
    </location>
</feature>
<feature type="compositionally biased region" description="Basic and acidic residues" evidence="1">
    <location>
        <begin position="366"/>
        <end position="376"/>
    </location>
</feature>
<feature type="compositionally biased region" description="Polar residues" evidence="1">
    <location>
        <begin position="1177"/>
        <end position="1194"/>
    </location>
</feature>
<dbReference type="Proteomes" id="UP001530400">
    <property type="component" value="Unassembled WGS sequence"/>
</dbReference>
<feature type="region of interest" description="Disordered" evidence="1">
    <location>
        <begin position="749"/>
        <end position="839"/>
    </location>
</feature>
<feature type="compositionally biased region" description="Polar residues" evidence="1">
    <location>
        <begin position="1066"/>
        <end position="1085"/>
    </location>
</feature>
<feature type="region of interest" description="Disordered" evidence="1">
    <location>
        <begin position="63"/>
        <end position="82"/>
    </location>
</feature>
<feature type="compositionally biased region" description="Basic and acidic residues" evidence="1">
    <location>
        <begin position="1053"/>
        <end position="1065"/>
    </location>
</feature>
<feature type="region of interest" description="Disordered" evidence="1">
    <location>
        <begin position="596"/>
        <end position="638"/>
    </location>
</feature>
<feature type="region of interest" description="Disordered" evidence="1">
    <location>
        <begin position="504"/>
        <end position="550"/>
    </location>
</feature>
<feature type="region of interest" description="Disordered" evidence="1">
    <location>
        <begin position="703"/>
        <end position="728"/>
    </location>
</feature>
<accession>A0ABD3NW42</accession>
<feature type="compositionally biased region" description="Polar residues" evidence="1">
    <location>
        <begin position="175"/>
        <end position="192"/>
    </location>
</feature>
<proteinExistence type="predicted"/>
<feature type="compositionally biased region" description="Basic and acidic residues" evidence="1">
    <location>
        <begin position="1112"/>
        <end position="1146"/>
    </location>
</feature>
<comment type="caution">
    <text evidence="2">The sequence shown here is derived from an EMBL/GenBank/DDBJ whole genome shotgun (WGS) entry which is preliminary data.</text>
</comment>
<feature type="compositionally biased region" description="Low complexity" evidence="1">
    <location>
        <begin position="215"/>
        <end position="224"/>
    </location>
</feature>
<feature type="region of interest" description="Disordered" evidence="1">
    <location>
        <begin position="655"/>
        <end position="682"/>
    </location>
</feature>
<feature type="compositionally biased region" description="Basic and acidic residues" evidence="1">
    <location>
        <begin position="597"/>
        <end position="621"/>
    </location>
</feature>
<reference evidence="2 3" key="1">
    <citation type="submission" date="2024-10" db="EMBL/GenBank/DDBJ databases">
        <title>Updated reference genomes for cyclostephanoid diatoms.</title>
        <authorList>
            <person name="Roberts W.R."/>
            <person name="Alverson A.J."/>
        </authorList>
    </citation>
    <scope>NUCLEOTIDE SEQUENCE [LARGE SCALE GENOMIC DNA]</scope>
    <source>
        <strain evidence="2 3">AJA010-31</strain>
    </source>
</reference>
<feature type="compositionally biased region" description="Basic and acidic residues" evidence="1">
    <location>
        <begin position="668"/>
        <end position="682"/>
    </location>
</feature>
<feature type="compositionally biased region" description="Polar residues" evidence="1">
    <location>
        <begin position="990"/>
        <end position="1020"/>
    </location>
</feature>